<feature type="active site" description="Acyl-thioester intermediate" evidence="3">
    <location>
        <position position="151"/>
    </location>
</feature>
<evidence type="ECO:0000313" key="6">
    <source>
        <dbReference type="EMBL" id="ELR72461.1"/>
    </source>
</evidence>
<dbReference type="Pfam" id="PF02797">
    <property type="entry name" value="Chal_sti_synt_C"/>
    <property type="match status" value="1"/>
</dbReference>
<evidence type="ECO:0000256" key="2">
    <source>
        <dbReference type="ARBA" id="ARBA00022679"/>
    </source>
</evidence>
<feature type="domain" description="Chalcone/stilbene synthase N-terminal" evidence="4">
    <location>
        <begin position="5"/>
        <end position="213"/>
    </location>
</feature>
<dbReference type="SUPFAM" id="SSF53901">
    <property type="entry name" value="Thiolase-like"/>
    <property type="match status" value="2"/>
</dbReference>
<comment type="similarity">
    <text evidence="1">Belongs to the thiolase-like superfamily. Chalcone/stilbene synthases family.</text>
</comment>
<dbReference type="InterPro" id="IPR012328">
    <property type="entry name" value="Chalcone/stilbene_synt_C"/>
</dbReference>
<dbReference type="RefSeq" id="WP_009578977.1">
    <property type="nucleotide sequence ID" value="NZ_AMZN01000022.1"/>
</dbReference>
<dbReference type="EMBL" id="AMZN01000022">
    <property type="protein sequence ID" value="ELR72461.1"/>
    <property type="molecule type" value="Genomic_DNA"/>
</dbReference>
<evidence type="ECO:0000313" key="7">
    <source>
        <dbReference type="Proteomes" id="UP000011135"/>
    </source>
</evidence>
<evidence type="ECO:0000256" key="3">
    <source>
        <dbReference type="PIRSR" id="PIRSR000451-1"/>
    </source>
</evidence>
<dbReference type="PATRIC" id="fig|1237149.3.peg.1498"/>
<dbReference type="InterPro" id="IPR016039">
    <property type="entry name" value="Thiolase-like"/>
</dbReference>
<dbReference type="OrthoDB" id="9786288at2"/>
<evidence type="ECO:0000256" key="1">
    <source>
        <dbReference type="ARBA" id="ARBA00005531"/>
    </source>
</evidence>
<comment type="caution">
    <text evidence="6">The sequence shown here is derived from an EMBL/GenBank/DDBJ whole genome shotgun (WGS) entry which is preliminary data.</text>
</comment>
<organism evidence="6 7">
    <name type="scientific">Fulvivirga imtechensis AK7</name>
    <dbReference type="NCBI Taxonomy" id="1237149"/>
    <lineage>
        <taxon>Bacteria</taxon>
        <taxon>Pseudomonadati</taxon>
        <taxon>Bacteroidota</taxon>
        <taxon>Cytophagia</taxon>
        <taxon>Cytophagales</taxon>
        <taxon>Fulvivirgaceae</taxon>
        <taxon>Fulvivirga</taxon>
    </lineage>
</organism>
<dbReference type="eggNOG" id="COG3424">
    <property type="taxonomic scope" value="Bacteria"/>
</dbReference>
<dbReference type="PANTHER" id="PTHR11877:SF46">
    <property type="entry name" value="TYPE III POLYKETIDE SYNTHASE A"/>
    <property type="match status" value="1"/>
</dbReference>
<dbReference type="InterPro" id="IPR011141">
    <property type="entry name" value="Polyketide_synthase_type-III"/>
</dbReference>
<dbReference type="PIRSF" id="PIRSF000451">
    <property type="entry name" value="PKS_III"/>
    <property type="match status" value="1"/>
</dbReference>
<dbReference type="STRING" id="1237149.C900_01544"/>
<dbReference type="InterPro" id="IPR001099">
    <property type="entry name" value="Chalcone/stilbene_synt_N"/>
</dbReference>
<feature type="domain" description="Chalcone/stilbene synthase C-terminal" evidence="5">
    <location>
        <begin position="231"/>
        <end position="358"/>
    </location>
</feature>
<dbReference type="PANTHER" id="PTHR11877">
    <property type="entry name" value="HYDROXYMETHYLGLUTARYL-COA SYNTHASE"/>
    <property type="match status" value="1"/>
</dbReference>
<evidence type="ECO:0000259" key="4">
    <source>
        <dbReference type="Pfam" id="PF00195"/>
    </source>
</evidence>
<proteinExistence type="inferred from homology"/>
<dbReference type="CDD" id="cd00831">
    <property type="entry name" value="CHS_like"/>
    <property type="match status" value="1"/>
</dbReference>
<accession>L8JTX6</accession>
<name>L8JTX6_9BACT</name>
<dbReference type="GO" id="GO:0016747">
    <property type="term" value="F:acyltransferase activity, transferring groups other than amino-acyl groups"/>
    <property type="evidence" value="ECO:0007669"/>
    <property type="project" value="InterPro"/>
</dbReference>
<dbReference type="AlphaFoldDB" id="L8JTX6"/>
<sequence>MSSYITSIGTANPDHQVNQQEVLQFMTKAHQLSPSEAKELRVLYRAAGIRSRYSVIEDYKSPIQNTFYPDNDALEPFPSTGLRMRLFQQEALPLCQRAAKEALHNTPAKAVTHLITVSCTGMYAPGLDIELVDLLGLNTHVERTGIHFMGCYAAFNALKVANAICTANEEAQVLVVCVELCSIHFQKEKTEDYLLSNALFGDGAAALLVKGKPEPGINLKTSAFYNDLYRNGHDDMAWKIGDFGFEMRLSAYVPDCIESGIQSLVQKLKVRSGIEKFDYYAIHPGGKRILQVIENELGISKTENFAAHEVLAGFGNMSSPTVLFVLKLIYERLQKSDEGKNILGLAFGPGLTLESMLLTINYC</sequence>
<gene>
    <name evidence="6" type="ORF">C900_01544</name>
</gene>
<protein>
    <submittedName>
        <fullName evidence="6">Chalcone synthase</fullName>
    </submittedName>
</protein>
<keyword evidence="7" id="KW-1185">Reference proteome</keyword>
<evidence type="ECO:0000259" key="5">
    <source>
        <dbReference type="Pfam" id="PF02797"/>
    </source>
</evidence>
<keyword evidence="2" id="KW-0808">Transferase</keyword>
<dbReference type="Gene3D" id="3.40.47.10">
    <property type="match status" value="2"/>
</dbReference>
<dbReference type="GO" id="GO:0030639">
    <property type="term" value="P:polyketide biosynthetic process"/>
    <property type="evidence" value="ECO:0007669"/>
    <property type="project" value="TreeGrafter"/>
</dbReference>
<dbReference type="Proteomes" id="UP000011135">
    <property type="component" value="Unassembled WGS sequence"/>
</dbReference>
<dbReference type="Pfam" id="PF00195">
    <property type="entry name" value="Chal_sti_synt_N"/>
    <property type="match status" value="1"/>
</dbReference>
<reference evidence="6 7" key="1">
    <citation type="submission" date="2012-12" db="EMBL/GenBank/DDBJ databases">
        <title>Genome assembly of Fulvivirga imtechensis AK7.</title>
        <authorList>
            <person name="Nupur N."/>
            <person name="Khatri I."/>
            <person name="Kumar R."/>
            <person name="Subramanian S."/>
            <person name="Pinnaka A."/>
        </authorList>
    </citation>
    <scope>NUCLEOTIDE SEQUENCE [LARGE SCALE GENOMIC DNA]</scope>
    <source>
        <strain evidence="6 7">AK7</strain>
    </source>
</reference>